<feature type="compositionally biased region" description="Basic and acidic residues" evidence="1">
    <location>
        <begin position="71"/>
        <end position="88"/>
    </location>
</feature>
<dbReference type="Proteomes" id="UP001596312">
    <property type="component" value="Unassembled WGS sequence"/>
</dbReference>
<evidence type="ECO:0000313" key="2">
    <source>
        <dbReference type="EMBL" id="MFC6906997.1"/>
    </source>
</evidence>
<proteinExistence type="predicted"/>
<reference evidence="2 3" key="1">
    <citation type="journal article" date="2019" name="Int. J. Syst. Evol. Microbiol.">
        <title>The Global Catalogue of Microorganisms (GCM) 10K type strain sequencing project: providing services to taxonomists for standard genome sequencing and annotation.</title>
        <authorList>
            <consortium name="The Broad Institute Genomics Platform"/>
            <consortium name="The Broad Institute Genome Sequencing Center for Infectious Disease"/>
            <person name="Wu L."/>
            <person name="Ma J."/>
        </authorList>
    </citation>
    <scope>NUCLEOTIDE SEQUENCE [LARGE SCALE GENOMIC DNA]</scope>
    <source>
        <strain evidence="2 3">CGMCC 1.3240</strain>
    </source>
</reference>
<dbReference type="AlphaFoldDB" id="A0ABD5VBP6"/>
<comment type="caution">
    <text evidence="2">The sequence shown here is derived from an EMBL/GenBank/DDBJ whole genome shotgun (WGS) entry which is preliminary data.</text>
</comment>
<gene>
    <name evidence="2" type="ORF">ACFQGH_17540</name>
</gene>
<organism evidence="2 3">
    <name type="scientific">Halalkalicoccus tibetensis</name>
    <dbReference type="NCBI Taxonomy" id="175632"/>
    <lineage>
        <taxon>Archaea</taxon>
        <taxon>Methanobacteriati</taxon>
        <taxon>Methanobacteriota</taxon>
        <taxon>Stenosarchaea group</taxon>
        <taxon>Halobacteria</taxon>
        <taxon>Halobacteriales</taxon>
        <taxon>Halococcaceae</taxon>
        <taxon>Halalkalicoccus</taxon>
    </lineage>
</organism>
<feature type="region of interest" description="Disordered" evidence="1">
    <location>
        <begin position="1"/>
        <end position="88"/>
    </location>
</feature>
<accession>A0ABD5VBP6</accession>
<name>A0ABD5VBP6_9EURY</name>
<protein>
    <submittedName>
        <fullName evidence="2">Uncharacterized protein</fullName>
    </submittedName>
</protein>
<evidence type="ECO:0000256" key="1">
    <source>
        <dbReference type="SAM" id="MobiDB-lite"/>
    </source>
</evidence>
<keyword evidence="3" id="KW-1185">Reference proteome</keyword>
<sequence>MPQSNAADDNEPDSEIDSPRFDDWVKPATKWEASDRSMTADPEQWVYAIDQLPPDTQELTAPIELEQQRQSTERSDEGDRPKSTEGDN</sequence>
<dbReference type="RefSeq" id="WP_340605577.1">
    <property type="nucleotide sequence ID" value="NZ_JBBMXV010000006.1"/>
</dbReference>
<dbReference type="EMBL" id="JBHSXQ010000006">
    <property type="protein sequence ID" value="MFC6906997.1"/>
    <property type="molecule type" value="Genomic_DNA"/>
</dbReference>
<evidence type="ECO:0000313" key="3">
    <source>
        <dbReference type="Proteomes" id="UP001596312"/>
    </source>
</evidence>